<organism evidence="1 2">
    <name type="scientific">Prunus dulcis</name>
    <name type="common">Almond</name>
    <name type="synonym">Amygdalus dulcis</name>
    <dbReference type="NCBI Taxonomy" id="3755"/>
    <lineage>
        <taxon>Eukaryota</taxon>
        <taxon>Viridiplantae</taxon>
        <taxon>Streptophyta</taxon>
        <taxon>Embryophyta</taxon>
        <taxon>Tracheophyta</taxon>
        <taxon>Spermatophyta</taxon>
        <taxon>Magnoliopsida</taxon>
        <taxon>eudicotyledons</taxon>
        <taxon>Gunneridae</taxon>
        <taxon>Pentapetalae</taxon>
        <taxon>rosids</taxon>
        <taxon>fabids</taxon>
        <taxon>Rosales</taxon>
        <taxon>Rosaceae</taxon>
        <taxon>Amygdaloideae</taxon>
        <taxon>Amygdaleae</taxon>
        <taxon>Prunus</taxon>
    </lineage>
</organism>
<dbReference type="PANTHER" id="PTHR33710">
    <property type="entry name" value="BNAC02G09200D PROTEIN"/>
    <property type="match status" value="1"/>
</dbReference>
<name>A0A5E4GB74_PRUDU</name>
<protein>
    <submittedName>
        <fullName evidence="1">PREDICTED: reverse mRNAase</fullName>
    </submittedName>
</protein>
<dbReference type="OMA" id="GSECCIP"/>
<dbReference type="PANTHER" id="PTHR33710:SF77">
    <property type="entry name" value="DNASE I-LIKE SUPERFAMILY PROTEIN"/>
    <property type="match status" value="1"/>
</dbReference>
<reference evidence="2" key="1">
    <citation type="journal article" date="2020" name="Plant J.">
        <title>Transposons played a major role in the diversification between the closely related almond and peach genomes: results from the almond genome sequence.</title>
        <authorList>
            <person name="Alioto T."/>
            <person name="Alexiou K.G."/>
            <person name="Bardil A."/>
            <person name="Barteri F."/>
            <person name="Castanera R."/>
            <person name="Cruz F."/>
            <person name="Dhingra A."/>
            <person name="Duval H."/>
            <person name="Fernandez I Marti A."/>
            <person name="Frias L."/>
            <person name="Galan B."/>
            <person name="Garcia J.L."/>
            <person name="Howad W."/>
            <person name="Gomez-Garrido J."/>
            <person name="Gut M."/>
            <person name="Julca I."/>
            <person name="Morata J."/>
            <person name="Puigdomenech P."/>
            <person name="Ribeca P."/>
            <person name="Rubio Cabetas M.J."/>
            <person name="Vlasova A."/>
            <person name="Wirthensohn M."/>
            <person name="Garcia-Mas J."/>
            <person name="Gabaldon T."/>
            <person name="Casacuberta J.M."/>
            <person name="Arus P."/>
        </authorList>
    </citation>
    <scope>NUCLEOTIDE SEQUENCE [LARGE SCALE GENOMIC DNA]</scope>
    <source>
        <strain evidence="2">cv. Texas</strain>
    </source>
</reference>
<dbReference type="Gene3D" id="3.60.10.10">
    <property type="entry name" value="Endonuclease/exonuclease/phosphatase"/>
    <property type="match status" value="1"/>
</dbReference>
<evidence type="ECO:0000313" key="1">
    <source>
        <dbReference type="EMBL" id="VVA36913.1"/>
    </source>
</evidence>
<sequence>MEEDGLGSDPVLRLFKKRQFSSEGEGYTTTASMGEGLGETHKGLSEVLTELPETRTVEKALVDCVDVEQQLGLSLFSKGHIDAIIGGLELTAFRFTSFYENPDMRLRKHSWDLLQWIADDVTGPWLVGDDFNEIIVALEYLGRRFRAMSQMRDFGAALEDCGLLTVGFRGYKLTWSNRWKGGGNVKLHLDRMVANDLMFLAFPDMLTHHLNSVVLDHIPILTGFGLHSWARRKRRFMFKEL</sequence>
<dbReference type="InParanoid" id="A0A5E4GB74"/>
<evidence type="ECO:0000313" key="2">
    <source>
        <dbReference type="Proteomes" id="UP000327085"/>
    </source>
</evidence>
<dbReference type="Proteomes" id="UP000327085">
    <property type="component" value="Chromosome 6"/>
</dbReference>
<dbReference type="AlphaFoldDB" id="A0A5E4GB74"/>
<dbReference type="EMBL" id="CABIKO010000487">
    <property type="protein sequence ID" value="VVA36913.1"/>
    <property type="molecule type" value="Genomic_DNA"/>
</dbReference>
<dbReference type="SUPFAM" id="SSF56219">
    <property type="entry name" value="DNase I-like"/>
    <property type="match status" value="1"/>
</dbReference>
<dbReference type="Gramene" id="VVA36913">
    <property type="protein sequence ID" value="VVA36913"/>
    <property type="gene ID" value="Prudul26B024015"/>
</dbReference>
<proteinExistence type="predicted"/>
<gene>
    <name evidence="1" type="ORF">ALMOND_2B024015</name>
</gene>
<dbReference type="InterPro" id="IPR036691">
    <property type="entry name" value="Endo/exonu/phosph_ase_sf"/>
</dbReference>
<accession>A0A5E4GB74</accession>